<evidence type="ECO:0000259" key="2">
    <source>
        <dbReference type="PROSITE" id="PS50013"/>
    </source>
</evidence>
<gene>
    <name evidence="4" type="ORF">LENED_007799</name>
</gene>
<feature type="domain" description="Integrase catalytic" evidence="3">
    <location>
        <begin position="1"/>
        <end position="142"/>
    </location>
</feature>
<dbReference type="InterPro" id="IPR016197">
    <property type="entry name" value="Chromo-like_dom_sf"/>
</dbReference>
<keyword evidence="4" id="KW-0695">RNA-directed DNA polymerase</keyword>
<reference evidence="4 5" key="2">
    <citation type="submission" date="2017-02" db="EMBL/GenBank/DDBJ databases">
        <title>A genome survey and senescence transcriptome analysis in Lentinula edodes.</title>
        <authorList>
            <person name="Sakamoto Y."/>
            <person name="Nakade K."/>
            <person name="Sato S."/>
            <person name="Yoshida Y."/>
            <person name="Miyazaki K."/>
            <person name="Natsume S."/>
            <person name="Konno N."/>
        </authorList>
    </citation>
    <scope>NUCLEOTIDE SEQUENCE [LARGE SCALE GENOMIC DNA]</scope>
    <source>
        <strain evidence="4 5">NBRC 111202</strain>
    </source>
</reference>
<protein>
    <submittedName>
        <fullName evidence="4">Reverse transcriptase-R-integrase</fullName>
    </submittedName>
</protein>
<organism evidence="4 5">
    <name type="scientific">Lentinula edodes</name>
    <name type="common">Shiitake mushroom</name>
    <name type="synonym">Lentinus edodes</name>
    <dbReference type="NCBI Taxonomy" id="5353"/>
    <lineage>
        <taxon>Eukaryota</taxon>
        <taxon>Fungi</taxon>
        <taxon>Dikarya</taxon>
        <taxon>Basidiomycota</taxon>
        <taxon>Agaricomycotina</taxon>
        <taxon>Agaricomycetes</taxon>
        <taxon>Agaricomycetidae</taxon>
        <taxon>Agaricales</taxon>
        <taxon>Marasmiineae</taxon>
        <taxon>Omphalotaceae</taxon>
        <taxon>Lentinula</taxon>
    </lineage>
</organism>
<keyword evidence="5" id="KW-1185">Reference proteome</keyword>
<keyword evidence="1" id="KW-0694">RNA-binding</keyword>
<proteinExistence type="predicted"/>
<name>A0A1Q3EFE9_LENED</name>
<dbReference type="STRING" id="5353.A0A1Q3EFE9"/>
<dbReference type="PROSITE" id="PS50994">
    <property type="entry name" value="INTEGRASE"/>
    <property type="match status" value="1"/>
</dbReference>
<dbReference type="GO" id="GO:0015074">
    <property type="term" value="P:DNA integration"/>
    <property type="evidence" value="ECO:0007669"/>
    <property type="project" value="InterPro"/>
</dbReference>
<dbReference type="Proteomes" id="UP000188533">
    <property type="component" value="Unassembled WGS sequence"/>
</dbReference>
<dbReference type="AlphaFoldDB" id="A0A1Q3EFE9"/>
<dbReference type="SUPFAM" id="SSF53098">
    <property type="entry name" value="Ribonuclease H-like"/>
    <property type="match status" value="1"/>
</dbReference>
<dbReference type="PROSITE" id="PS50013">
    <property type="entry name" value="CHROMO_2"/>
    <property type="match status" value="1"/>
</dbReference>
<dbReference type="GO" id="GO:0005634">
    <property type="term" value="C:nucleus"/>
    <property type="evidence" value="ECO:0007669"/>
    <property type="project" value="UniProtKB-ARBA"/>
</dbReference>
<dbReference type="GO" id="GO:0003723">
    <property type="term" value="F:RNA binding"/>
    <property type="evidence" value="ECO:0007669"/>
    <property type="project" value="UniProtKB-KW"/>
</dbReference>
<dbReference type="InterPro" id="IPR036397">
    <property type="entry name" value="RNaseH_sf"/>
</dbReference>
<dbReference type="InterPro" id="IPR001584">
    <property type="entry name" value="Integrase_cat-core"/>
</dbReference>
<dbReference type="InterPro" id="IPR050951">
    <property type="entry name" value="Retrovirus_Pol_polyprotein"/>
</dbReference>
<dbReference type="SUPFAM" id="SSF54160">
    <property type="entry name" value="Chromo domain-like"/>
    <property type="match status" value="1"/>
</dbReference>
<dbReference type="InterPro" id="IPR012337">
    <property type="entry name" value="RNaseH-like_sf"/>
</dbReference>
<reference evidence="4 5" key="1">
    <citation type="submission" date="2016-08" db="EMBL/GenBank/DDBJ databases">
        <authorList>
            <consortium name="Lentinula edodes genome sequencing consortium"/>
            <person name="Sakamoto Y."/>
            <person name="Nakade K."/>
            <person name="Sato S."/>
            <person name="Yoshida Y."/>
            <person name="Miyazaki K."/>
            <person name="Natsume S."/>
            <person name="Konno N."/>
        </authorList>
    </citation>
    <scope>NUCLEOTIDE SEQUENCE [LARGE SCALE GENOMIC DNA]</scope>
    <source>
        <strain evidence="4 5">NBRC 111202</strain>
    </source>
</reference>
<dbReference type="PANTHER" id="PTHR37984">
    <property type="entry name" value="PROTEIN CBG26694"/>
    <property type="match status" value="1"/>
</dbReference>
<keyword evidence="4" id="KW-0808">Transferase</keyword>
<evidence type="ECO:0000256" key="1">
    <source>
        <dbReference type="ARBA" id="ARBA00022884"/>
    </source>
</evidence>
<dbReference type="InterPro" id="IPR000953">
    <property type="entry name" value="Chromo/chromo_shadow_dom"/>
</dbReference>
<dbReference type="Gene3D" id="3.30.420.10">
    <property type="entry name" value="Ribonuclease H-like superfamily/Ribonuclease H"/>
    <property type="match status" value="1"/>
</dbReference>
<dbReference type="PANTHER" id="PTHR37984:SF5">
    <property type="entry name" value="PROTEIN NYNRIN-LIKE"/>
    <property type="match status" value="1"/>
</dbReference>
<dbReference type="GO" id="GO:0006338">
    <property type="term" value="P:chromatin remodeling"/>
    <property type="evidence" value="ECO:0007669"/>
    <property type="project" value="UniProtKB-ARBA"/>
</dbReference>
<evidence type="ECO:0000313" key="5">
    <source>
        <dbReference type="Proteomes" id="UP000188533"/>
    </source>
</evidence>
<comment type="caution">
    <text evidence="4">The sequence shown here is derived from an EMBL/GenBank/DDBJ whole genome shotgun (WGS) entry which is preliminary data.</text>
</comment>
<sequence length="352" mass="40380">MSNGFTAILVVVDRSSKQAIFIPTHDTITSEQLAELFVIHVFSKHGVPNHVTSDRGSEFVSAFFRALGKALSMELHYTSGYHPEADGQTERVNQTLEQYIRIYCSYQQDDWSPLLPIAEFAYNNAPNASTGITPFFANKGCPEVDMKSDLARDFVVNLDELHVFLREEILLAQSRYKEQADRKRISHTRSSRSAPKYLFLLSTFALLVLLKNSQKNILVLSRSSVDLVLCLTSFKLPDYLRRIHPVFHVSQLEPVTPNPFPNRTQSPPPPIEVDGEEEYNIAEILDSKLDRRYKRCPLRYYIRWAGFEGTDDEFSWVAAYPQQTWTLITQNHFIPFSFFAALRRSLLCAFRG</sequence>
<dbReference type="GO" id="GO:0003964">
    <property type="term" value="F:RNA-directed DNA polymerase activity"/>
    <property type="evidence" value="ECO:0007669"/>
    <property type="project" value="UniProtKB-KW"/>
</dbReference>
<evidence type="ECO:0000259" key="3">
    <source>
        <dbReference type="PROSITE" id="PS50994"/>
    </source>
</evidence>
<feature type="domain" description="Chromo" evidence="2">
    <location>
        <begin position="279"/>
        <end position="316"/>
    </location>
</feature>
<evidence type="ECO:0000313" key="4">
    <source>
        <dbReference type="EMBL" id="GAW05911.1"/>
    </source>
</evidence>
<dbReference type="EMBL" id="BDGU01000285">
    <property type="protein sequence ID" value="GAW05911.1"/>
    <property type="molecule type" value="Genomic_DNA"/>
</dbReference>
<accession>A0A1Q3EFE9</accession>
<keyword evidence="4" id="KW-0548">Nucleotidyltransferase</keyword>